<dbReference type="Gene3D" id="3.40.50.1820">
    <property type="entry name" value="alpha/beta hydrolase"/>
    <property type="match status" value="1"/>
</dbReference>
<dbReference type="AlphaFoldDB" id="A0A482V796"/>
<dbReference type="Pfam" id="PF00135">
    <property type="entry name" value="COesterase"/>
    <property type="match status" value="1"/>
</dbReference>
<dbReference type="InterPro" id="IPR029058">
    <property type="entry name" value="AB_hydrolase_fold"/>
</dbReference>
<protein>
    <submittedName>
        <fullName evidence="3">COesterase domain containing protein</fullName>
    </submittedName>
</protein>
<feature type="domain" description="Carboxylesterase type B" evidence="2">
    <location>
        <begin position="1"/>
        <end position="114"/>
    </location>
</feature>
<accession>A0A482V796</accession>
<dbReference type="InterPro" id="IPR002018">
    <property type="entry name" value="CarbesteraseB"/>
</dbReference>
<dbReference type="Proteomes" id="UP000292052">
    <property type="component" value="Unassembled WGS sequence"/>
</dbReference>
<evidence type="ECO:0000313" key="3">
    <source>
        <dbReference type="EMBL" id="RZB38725.1"/>
    </source>
</evidence>
<reference evidence="3 4" key="1">
    <citation type="submission" date="2017-03" db="EMBL/GenBank/DDBJ databases">
        <title>Genome of the blue death feigning beetle - Asbolus verrucosus.</title>
        <authorList>
            <person name="Rider S.D."/>
        </authorList>
    </citation>
    <scope>NUCLEOTIDE SEQUENCE [LARGE SCALE GENOMIC DNA]</scope>
    <source>
        <strain evidence="3">Butters</strain>
        <tissue evidence="3">Head and leg muscle</tissue>
    </source>
</reference>
<evidence type="ECO:0000256" key="1">
    <source>
        <dbReference type="ARBA" id="ARBA00023180"/>
    </source>
</evidence>
<dbReference type="SUPFAM" id="SSF53474">
    <property type="entry name" value="alpha/beta-Hydrolases"/>
    <property type="match status" value="1"/>
</dbReference>
<name>A0A482V796_ASBVE</name>
<dbReference type="OrthoDB" id="19653at2759"/>
<evidence type="ECO:0000313" key="4">
    <source>
        <dbReference type="Proteomes" id="UP000292052"/>
    </source>
</evidence>
<sequence length="124" mass="14158">MQSGVSLSPWALSRRVPEVIKQIGECFALNTSNSQELVNKLKLVDYKLLQKLSNLFQLLQYLAYDPRYGLVYGPVIEPEHDNAFFTKKSHHLLVEGKFSKVPCIVGFNTLEVSVDFHSTQFIKK</sequence>
<keyword evidence="4" id="KW-1185">Reference proteome</keyword>
<organism evidence="3 4">
    <name type="scientific">Asbolus verrucosus</name>
    <name type="common">Desert ironclad beetle</name>
    <dbReference type="NCBI Taxonomy" id="1661398"/>
    <lineage>
        <taxon>Eukaryota</taxon>
        <taxon>Metazoa</taxon>
        <taxon>Ecdysozoa</taxon>
        <taxon>Arthropoda</taxon>
        <taxon>Hexapoda</taxon>
        <taxon>Insecta</taxon>
        <taxon>Pterygota</taxon>
        <taxon>Neoptera</taxon>
        <taxon>Endopterygota</taxon>
        <taxon>Coleoptera</taxon>
        <taxon>Polyphaga</taxon>
        <taxon>Cucujiformia</taxon>
        <taxon>Tenebrionidae</taxon>
        <taxon>Pimeliinae</taxon>
        <taxon>Asbolus</taxon>
    </lineage>
</organism>
<comment type="caution">
    <text evidence="3">The sequence shown here is derived from an EMBL/GenBank/DDBJ whole genome shotgun (WGS) entry which is preliminary data.</text>
</comment>
<gene>
    <name evidence="3" type="ORF">BDFB_011533</name>
</gene>
<proteinExistence type="predicted"/>
<evidence type="ECO:0000259" key="2">
    <source>
        <dbReference type="Pfam" id="PF00135"/>
    </source>
</evidence>
<keyword evidence="1" id="KW-0325">Glycoprotein</keyword>
<dbReference type="EMBL" id="QDEB01134364">
    <property type="protein sequence ID" value="RZB38725.1"/>
    <property type="molecule type" value="Genomic_DNA"/>
</dbReference>